<keyword evidence="4 7" id="KW-0479">Metal-binding</keyword>
<dbReference type="Proteomes" id="UP000290909">
    <property type="component" value="Chromosome"/>
</dbReference>
<feature type="domain" description="Survival protein SurE-like phosphatase/nucleotidase" evidence="8">
    <location>
        <begin position="3"/>
        <end position="183"/>
    </location>
</feature>
<evidence type="ECO:0000256" key="6">
    <source>
        <dbReference type="ARBA" id="ARBA00022801"/>
    </source>
</evidence>
<evidence type="ECO:0000256" key="4">
    <source>
        <dbReference type="ARBA" id="ARBA00022723"/>
    </source>
</evidence>
<comment type="subcellular location">
    <subcellularLocation>
        <location evidence="7">Cytoplasm</location>
    </subcellularLocation>
</comment>
<feature type="binding site" evidence="7">
    <location>
        <position position="39"/>
    </location>
    <ligand>
        <name>a divalent metal cation</name>
        <dbReference type="ChEBI" id="CHEBI:60240"/>
    </ligand>
</feature>
<organism evidence="9 10">
    <name type="scientific">Acholeplasma hippikon</name>
    <dbReference type="NCBI Taxonomy" id="264636"/>
    <lineage>
        <taxon>Bacteria</taxon>
        <taxon>Bacillati</taxon>
        <taxon>Mycoplasmatota</taxon>
        <taxon>Mollicutes</taxon>
        <taxon>Acholeplasmatales</taxon>
        <taxon>Acholeplasmataceae</taxon>
        <taxon>Acholeplasma</taxon>
    </lineage>
</organism>
<dbReference type="GO" id="GO:0000166">
    <property type="term" value="F:nucleotide binding"/>
    <property type="evidence" value="ECO:0007669"/>
    <property type="project" value="UniProtKB-KW"/>
</dbReference>
<comment type="catalytic activity">
    <reaction evidence="1 7">
        <text>a ribonucleoside 5'-phosphate + H2O = a ribonucleoside + phosphate</text>
        <dbReference type="Rhea" id="RHEA:12484"/>
        <dbReference type="ChEBI" id="CHEBI:15377"/>
        <dbReference type="ChEBI" id="CHEBI:18254"/>
        <dbReference type="ChEBI" id="CHEBI:43474"/>
        <dbReference type="ChEBI" id="CHEBI:58043"/>
        <dbReference type="EC" id="3.1.3.5"/>
    </reaction>
</comment>
<dbReference type="EMBL" id="LR215050">
    <property type="protein sequence ID" value="VEU82383.1"/>
    <property type="molecule type" value="Genomic_DNA"/>
</dbReference>
<dbReference type="GO" id="GO:0008253">
    <property type="term" value="F:5'-nucleotidase activity"/>
    <property type="evidence" value="ECO:0007669"/>
    <property type="project" value="UniProtKB-UniRule"/>
</dbReference>
<sequence length="246" mass="27328">MNILVVNDDGIEAEGIKILVKAASHFGSVFVAAPKYQQSAMSAAISYKGTMEIEEVEPLFASARSIAVTGTPADCIKAGLKLFDQEFDLVLSGINHGVNLAKDIQYSGTVAAAMEASIYGIPAIAFSAPDIKVPYLYDETVKLLDELIETELYKNTGILNVNFPHTSFKKVQGIRVTKLGQRLQYSELMKTDKPNVYRLHASDVHFKEDEDSDMTAYYEGYVSITPMQFDRTDYKKLKNIFSEENK</sequence>
<dbReference type="PANTHER" id="PTHR30457:SF12">
    <property type="entry name" value="5'_3'-NUCLEOTIDASE SURE"/>
    <property type="match status" value="1"/>
</dbReference>
<dbReference type="EC" id="3.1.3.5" evidence="7"/>
<dbReference type="InterPro" id="IPR002828">
    <property type="entry name" value="SurE-like_Pase/nucleotidase"/>
</dbReference>
<dbReference type="InterPro" id="IPR036523">
    <property type="entry name" value="SurE-like_sf"/>
</dbReference>
<dbReference type="RefSeq" id="WP_035369527.1">
    <property type="nucleotide sequence ID" value="NZ_LR215050.1"/>
</dbReference>
<evidence type="ECO:0000256" key="1">
    <source>
        <dbReference type="ARBA" id="ARBA00000815"/>
    </source>
</evidence>
<dbReference type="GO" id="GO:0046872">
    <property type="term" value="F:metal ion binding"/>
    <property type="evidence" value="ECO:0007669"/>
    <property type="project" value="UniProtKB-UniRule"/>
</dbReference>
<comment type="function">
    <text evidence="7">Nucleotidase that shows phosphatase activity on nucleoside 5'-monophosphates.</text>
</comment>
<dbReference type="GO" id="GO:0004309">
    <property type="term" value="F:exopolyphosphatase activity"/>
    <property type="evidence" value="ECO:0007669"/>
    <property type="project" value="TreeGrafter"/>
</dbReference>
<evidence type="ECO:0000313" key="9">
    <source>
        <dbReference type="EMBL" id="VEU82383.1"/>
    </source>
</evidence>
<keyword evidence="5 7" id="KW-0547">Nucleotide-binding</keyword>
<feature type="binding site" evidence="7">
    <location>
        <position position="8"/>
    </location>
    <ligand>
        <name>a divalent metal cation</name>
        <dbReference type="ChEBI" id="CHEBI:60240"/>
    </ligand>
</feature>
<keyword evidence="3 7" id="KW-0963">Cytoplasm</keyword>
<evidence type="ECO:0000256" key="2">
    <source>
        <dbReference type="ARBA" id="ARBA00011062"/>
    </source>
</evidence>
<feature type="binding site" evidence="7">
    <location>
        <position position="95"/>
    </location>
    <ligand>
        <name>a divalent metal cation</name>
        <dbReference type="ChEBI" id="CHEBI:60240"/>
    </ligand>
</feature>
<dbReference type="STRING" id="1408416.GCA_000702765_01025"/>
<dbReference type="InterPro" id="IPR030048">
    <property type="entry name" value="SurE"/>
</dbReference>
<dbReference type="SUPFAM" id="SSF64167">
    <property type="entry name" value="SurE-like"/>
    <property type="match status" value="1"/>
</dbReference>
<dbReference type="GO" id="GO:0008254">
    <property type="term" value="F:3'-nucleotidase activity"/>
    <property type="evidence" value="ECO:0007669"/>
    <property type="project" value="TreeGrafter"/>
</dbReference>
<keyword evidence="10" id="KW-1185">Reference proteome</keyword>
<accession>A0A449BJ02</accession>
<keyword evidence="6 7" id="KW-0378">Hydrolase</keyword>
<dbReference type="Gene3D" id="3.40.1210.10">
    <property type="entry name" value="Survival protein SurE-like phosphatase/nucleotidase"/>
    <property type="match status" value="1"/>
</dbReference>
<evidence type="ECO:0000256" key="5">
    <source>
        <dbReference type="ARBA" id="ARBA00022741"/>
    </source>
</evidence>
<dbReference type="HAMAP" id="MF_00060">
    <property type="entry name" value="SurE"/>
    <property type="match status" value="1"/>
</dbReference>
<name>A0A449BJ02_9MOLU</name>
<dbReference type="GO" id="GO:0005737">
    <property type="term" value="C:cytoplasm"/>
    <property type="evidence" value="ECO:0007669"/>
    <property type="project" value="UniProtKB-SubCell"/>
</dbReference>
<evidence type="ECO:0000256" key="3">
    <source>
        <dbReference type="ARBA" id="ARBA00022490"/>
    </source>
</evidence>
<feature type="binding site" evidence="7">
    <location>
        <position position="9"/>
    </location>
    <ligand>
        <name>a divalent metal cation</name>
        <dbReference type="ChEBI" id="CHEBI:60240"/>
    </ligand>
</feature>
<proteinExistence type="inferred from homology"/>
<dbReference type="KEGG" id="ahk:NCTC10172_00393"/>
<evidence type="ECO:0000259" key="8">
    <source>
        <dbReference type="Pfam" id="PF01975"/>
    </source>
</evidence>
<comment type="cofactor">
    <cofactor evidence="7">
        <name>a divalent metal cation</name>
        <dbReference type="ChEBI" id="CHEBI:60240"/>
    </cofactor>
    <text evidence="7">Binds 1 divalent metal cation per subunit.</text>
</comment>
<dbReference type="AlphaFoldDB" id="A0A449BJ02"/>
<dbReference type="PANTHER" id="PTHR30457">
    <property type="entry name" value="5'-NUCLEOTIDASE SURE"/>
    <property type="match status" value="1"/>
</dbReference>
<dbReference type="Pfam" id="PF01975">
    <property type="entry name" value="SurE"/>
    <property type="match status" value="1"/>
</dbReference>
<protein>
    <recommendedName>
        <fullName evidence="7">5'-nucleotidase SurE</fullName>
        <ecNumber evidence="7">3.1.3.5</ecNumber>
    </recommendedName>
    <alternativeName>
        <fullName evidence="7">Nucleoside 5'-monophosphate phosphohydrolase</fullName>
    </alternativeName>
</protein>
<comment type="similarity">
    <text evidence="2 7">Belongs to the SurE nucleotidase family.</text>
</comment>
<evidence type="ECO:0000256" key="7">
    <source>
        <dbReference type="HAMAP-Rule" id="MF_00060"/>
    </source>
</evidence>
<reference evidence="9 10" key="1">
    <citation type="submission" date="2019-01" db="EMBL/GenBank/DDBJ databases">
        <authorList>
            <consortium name="Pathogen Informatics"/>
        </authorList>
    </citation>
    <scope>NUCLEOTIDE SEQUENCE [LARGE SCALE GENOMIC DNA]</scope>
    <source>
        <strain evidence="9 10">NCTC10172</strain>
    </source>
</reference>
<dbReference type="NCBIfam" id="TIGR00087">
    <property type="entry name" value="surE"/>
    <property type="match status" value="1"/>
</dbReference>
<evidence type="ECO:0000313" key="10">
    <source>
        <dbReference type="Proteomes" id="UP000290909"/>
    </source>
</evidence>
<gene>
    <name evidence="7 9" type="primary">surE</name>
    <name evidence="9" type="ORF">NCTC10172_00393</name>
</gene>